<dbReference type="InterPro" id="IPR014757">
    <property type="entry name" value="Tscrpt_reg_IclR_C"/>
</dbReference>
<dbReference type="InterPro" id="IPR036390">
    <property type="entry name" value="WH_DNA-bd_sf"/>
</dbReference>
<evidence type="ECO:0000256" key="3">
    <source>
        <dbReference type="ARBA" id="ARBA00023163"/>
    </source>
</evidence>
<evidence type="ECO:0000313" key="7">
    <source>
        <dbReference type="Proteomes" id="UP001321766"/>
    </source>
</evidence>
<sequence>MQTGVGVLDKAVRILEALQSGSVSLGQLVKATGLARPTVHRLATALEQHRFVCRDEQGHYTLGSRFGELAAAAGEDRLLNAAGPILHTLRNRTGESAQIFRREGDHRICIACDDRPSGLRNSIPTGAVLPMHAGAAAQILLAWDAPERIHQVLHHAHFNASRLNEVRKRGWAESVNENEQGVCSIAAPIRNATGQVMAAISISGPLERMSQAPGRHYAPLVMAAGRYLSDALKRASSGLTEGKGSSSL</sequence>
<dbReference type="Pfam" id="PF09339">
    <property type="entry name" value="HTH_IclR"/>
    <property type="match status" value="1"/>
</dbReference>
<dbReference type="InterPro" id="IPR005471">
    <property type="entry name" value="Tscrpt_reg_IclR_N"/>
</dbReference>
<feature type="domain" description="HTH iclR-type" evidence="4">
    <location>
        <begin position="5"/>
        <end position="64"/>
    </location>
</feature>
<dbReference type="Proteomes" id="UP001321766">
    <property type="component" value="Chromosome"/>
</dbReference>
<dbReference type="Gene3D" id="1.10.10.10">
    <property type="entry name" value="Winged helix-like DNA-binding domain superfamily/Winged helix DNA-binding domain"/>
    <property type="match status" value="1"/>
</dbReference>
<dbReference type="InterPro" id="IPR036388">
    <property type="entry name" value="WH-like_DNA-bd_sf"/>
</dbReference>
<proteinExistence type="predicted"/>
<keyword evidence="7" id="KW-1185">Reference proteome</keyword>
<keyword evidence="2" id="KW-0238">DNA-binding</keyword>
<keyword evidence="3" id="KW-0804">Transcription</keyword>
<dbReference type="InterPro" id="IPR050707">
    <property type="entry name" value="HTH_MetabolicPath_Reg"/>
</dbReference>
<dbReference type="PANTHER" id="PTHR30136">
    <property type="entry name" value="HELIX-TURN-HELIX TRANSCRIPTIONAL REGULATOR, ICLR FAMILY"/>
    <property type="match status" value="1"/>
</dbReference>
<protein>
    <submittedName>
        <fullName evidence="6">IclR family transcriptional regulator</fullName>
    </submittedName>
</protein>
<organism evidence="6 7">
    <name type="scientific">Bombiscardovia nodaiensis</name>
    <dbReference type="NCBI Taxonomy" id="2932181"/>
    <lineage>
        <taxon>Bacteria</taxon>
        <taxon>Bacillati</taxon>
        <taxon>Actinomycetota</taxon>
        <taxon>Actinomycetes</taxon>
        <taxon>Bifidobacteriales</taxon>
        <taxon>Bifidobacteriaceae</taxon>
        <taxon>Bombiscardovia</taxon>
    </lineage>
</organism>
<keyword evidence="1" id="KW-0805">Transcription regulation</keyword>
<dbReference type="SUPFAM" id="SSF46785">
    <property type="entry name" value="Winged helix' DNA-binding domain"/>
    <property type="match status" value="1"/>
</dbReference>
<name>A0ABN6SFF6_9BIFI</name>
<evidence type="ECO:0000313" key="6">
    <source>
        <dbReference type="EMBL" id="BDR53575.1"/>
    </source>
</evidence>
<dbReference type="PROSITE" id="PS51078">
    <property type="entry name" value="ICLR_ED"/>
    <property type="match status" value="1"/>
</dbReference>
<dbReference type="SMART" id="SM00346">
    <property type="entry name" value="HTH_ICLR"/>
    <property type="match status" value="1"/>
</dbReference>
<evidence type="ECO:0000256" key="2">
    <source>
        <dbReference type="ARBA" id="ARBA00023125"/>
    </source>
</evidence>
<dbReference type="PANTHER" id="PTHR30136:SF39">
    <property type="entry name" value="TRANSCRIPTIONAL REGULATORY PROTEIN"/>
    <property type="match status" value="1"/>
</dbReference>
<evidence type="ECO:0000259" key="5">
    <source>
        <dbReference type="PROSITE" id="PS51078"/>
    </source>
</evidence>
<accession>A0ABN6SFF6</accession>
<dbReference type="Gene3D" id="3.30.450.40">
    <property type="match status" value="1"/>
</dbReference>
<dbReference type="SUPFAM" id="SSF55781">
    <property type="entry name" value="GAF domain-like"/>
    <property type="match status" value="1"/>
</dbReference>
<dbReference type="InterPro" id="IPR029016">
    <property type="entry name" value="GAF-like_dom_sf"/>
</dbReference>
<evidence type="ECO:0000256" key="1">
    <source>
        <dbReference type="ARBA" id="ARBA00023015"/>
    </source>
</evidence>
<evidence type="ECO:0000259" key="4">
    <source>
        <dbReference type="PROSITE" id="PS51077"/>
    </source>
</evidence>
<dbReference type="PROSITE" id="PS51077">
    <property type="entry name" value="HTH_ICLR"/>
    <property type="match status" value="1"/>
</dbReference>
<feature type="domain" description="IclR-ED" evidence="5">
    <location>
        <begin position="65"/>
        <end position="234"/>
    </location>
</feature>
<reference evidence="6 7" key="1">
    <citation type="journal article" date="2023" name="Microbiol. Spectr.">
        <title>Symbiosis of Carpenter Bees with Uncharacterized Lactic Acid Bacteria Showing NAD Auxotrophy.</title>
        <authorList>
            <person name="Kawasaki S."/>
            <person name="Ozawa K."/>
            <person name="Mori T."/>
            <person name="Yamamoto A."/>
            <person name="Ito M."/>
            <person name="Ohkuma M."/>
            <person name="Sakamoto M."/>
            <person name="Matsutani M."/>
        </authorList>
    </citation>
    <scope>NUCLEOTIDE SEQUENCE [LARGE SCALE GENOMIC DNA]</scope>
    <source>
        <strain evidence="6 7">Kim37-2</strain>
    </source>
</reference>
<gene>
    <name evidence="6" type="ORF">KIM372_14820</name>
</gene>
<dbReference type="EMBL" id="AP026798">
    <property type="protein sequence ID" value="BDR53575.1"/>
    <property type="molecule type" value="Genomic_DNA"/>
</dbReference>
<dbReference type="Pfam" id="PF01614">
    <property type="entry name" value="IclR_C"/>
    <property type="match status" value="1"/>
</dbReference>